<dbReference type="SUPFAM" id="SSF89550">
    <property type="entry name" value="PHP domain-like"/>
    <property type="match status" value="1"/>
</dbReference>
<gene>
    <name evidence="3" type="ORF">GCM10011399_20100</name>
</gene>
<protein>
    <submittedName>
        <fullName evidence="3">Metal-dependent phosphoesterase</fullName>
    </submittedName>
</protein>
<evidence type="ECO:0000313" key="4">
    <source>
        <dbReference type="Proteomes" id="UP000598775"/>
    </source>
</evidence>
<organism evidence="3 4">
    <name type="scientific">Subtercola lobariae</name>
    <dbReference type="NCBI Taxonomy" id="1588641"/>
    <lineage>
        <taxon>Bacteria</taxon>
        <taxon>Bacillati</taxon>
        <taxon>Actinomycetota</taxon>
        <taxon>Actinomycetes</taxon>
        <taxon>Micrococcales</taxon>
        <taxon>Microbacteriaceae</taxon>
        <taxon>Subtercola</taxon>
    </lineage>
</organism>
<dbReference type="PANTHER" id="PTHR42924:SF3">
    <property type="entry name" value="POLYMERASE_HISTIDINOL PHOSPHATASE N-TERMINAL DOMAIN-CONTAINING PROTEIN"/>
    <property type="match status" value="1"/>
</dbReference>
<dbReference type="Gene3D" id="3.20.20.140">
    <property type="entry name" value="Metal-dependent hydrolases"/>
    <property type="match status" value="1"/>
</dbReference>
<evidence type="ECO:0000259" key="2">
    <source>
        <dbReference type="SMART" id="SM00481"/>
    </source>
</evidence>
<dbReference type="RefSeq" id="WP_188677621.1">
    <property type="nucleotide sequence ID" value="NZ_BMGP01000003.1"/>
</dbReference>
<name>A0A917B673_9MICO</name>
<evidence type="ECO:0000256" key="1">
    <source>
        <dbReference type="SAM" id="MobiDB-lite"/>
    </source>
</evidence>
<dbReference type="EMBL" id="BMGP01000003">
    <property type="protein sequence ID" value="GGF26758.1"/>
    <property type="molecule type" value="Genomic_DNA"/>
</dbReference>
<dbReference type="SMART" id="SM00481">
    <property type="entry name" value="POLIIIAc"/>
    <property type="match status" value="1"/>
</dbReference>
<dbReference type="InterPro" id="IPR052018">
    <property type="entry name" value="PHP_domain"/>
</dbReference>
<comment type="caution">
    <text evidence="3">The sequence shown here is derived from an EMBL/GenBank/DDBJ whole genome shotgun (WGS) entry which is preliminary data.</text>
</comment>
<feature type="compositionally biased region" description="Polar residues" evidence="1">
    <location>
        <begin position="17"/>
        <end position="26"/>
    </location>
</feature>
<accession>A0A917B673</accession>
<dbReference type="GO" id="GO:0004534">
    <property type="term" value="F:5'-3' RNA exonuclease activity"/>
    <property type="evidence" value="ECO:0007669"/>
    <property type="project" value="TreeGrafter"/>
</dbReference>
<dbReference type="Proteomes" id="UP000598775">
    <property type="component" value="Unassembled WGS sequence"/>
</dbReference>
<proteinExistence type="predicted"/>
<feature type="domain" description="Polymerase/histidinol phosphatase N-terminal" evidence="2">
    <location>
        <begin position="12"/>
        <end position="77"/>
    </location>
</feature>
<feature type="region of interest" description="Disordered" evidence="1">
    <location>
        <begin position="1"/>
        <end position="26"/>
    </location>
</feature>
<keyword evidence="4" id="KW-1185">Reference proteome</keyword>
<evidence type="ECO:0000313" key="3">
    <source>
        <dbReference type="EMBL" id="GGF26758.1"/>
    </source>
</evidence>
<dbReference type="Pfam" id="PF02811">
    <property type="entry name" value="PHP"/>
    <property type="match status" value="1"/>
</dbReference>
<dbReference type="GO" id="GO:0035312">
    <property type="term" value="F:5'-3' DNA exonuclease activity"/>
    <property type="evidence" value="ECO:0007669"/>
    <property type="project" value="TreeGrafter"/>
</dbReference>
<dbReference type="PANTHER" id="PTHR42924">
    <property type="entry name" value="EXONUCLEASE"/>
    <property type="match status" value="1"/>
</dbReference>
<dbReference type="InterPro" id="IPR004013">
    <property type="entry name" value="PHP_dom"/>
</dbReference>
<dbReference type="InterPro" id="IPR003141">
    <property type="entry name" value="Pol/His_phosphatase_N"/>
</dbReference>
<dbReference type="Gene3D" id="1.10.150.650">
    <property type="match status" value="1"/>
</dbReference>
<dbReference type="CDD" id="cd07438">
    <property type="entry name" value="PHP_HisPPase_AMP"/>
    <property type="match status" value="1"/>
</dbReference>
<sequence>MPDHAPVFEGPIDLHTHSSASDGTETPYNVVRSAKEAGLGALALTDHDSTAGWASATQAAHDFEITLIPGMELSTRLEHASIHLLSYLFDPTNPALLAETETIRDARLKRAEQIVARIGADYDLTWQDVVAQTTAGATVGRPHIADALVAKGLAESRSQAFQGILHWRAGYFQPHYAPTPLVGVQLVVAAGGVPVLAHPGTSRDRVIPESRLRLLVDAGLFGLEIEHRQNTPDAKEELYELAAKYGLVVTGSSDYHGEGKPNRLAENTTSPEVLAQIVKRATGSSPVYGAVARTA</sequence>
<reference evidence="3 4" key="1">
    <citation type="journal article" date="2014" name="Int. J. Syst. Evol. Microbiol.">
        <title>Complete genome sequence of Corynebacterium casei LMG S-19264T (=DSM 44701T), isolated from a smear-ripened cheese.</title>
        <authorList>
            <consortium name="US DOE Joint Genome Institute (JGI-PGF)"/>
            <person name="Walter F."/>
            <person name="Albersmeier A."/>
            <person name="Kalinowski J."/>
            <person name="Ruckert C."/>
        </authorList>
    </citation>
    <scope>NUCLEOTIDE SEQUENCE [LARGE SCALE GENOMIC DNA]</scope>
    <source>
        <strain evidence="3 4">CGMCC 1.12976</strain>
    </source>
</reference>
<dbReference type="AlphaFoldDB" id="A0A917B673"/>
<dbReference type="InterPro" id="IPR016195">
    <property type="entry name" value="Pol/histidinol_Pase-like"/>
</dbReference>